<dbReference type="Proteomes" id="UP000836387">
    <property type="component" value="Unassembled WGS sequence"/>
</dbReference>
<reference evidence="1" key="2">
    <citation type="submission" date="2021-10" db="EMBL/GenBank/DDBJ databases">
        <authorList>
            <person name="Piombo E."/>
        </authorList>
    </citation>
    <scope>NUCLEOTIDE SEQUENCE</scope>
</reference>
<sequence>MLPRKLRKFCLVMRCDPEAGLGLHCHATSTVVDRTRDDVGALRMKLSQGHSPNVVDAGKAGRHIPRNFKMLGRLDAIGDKLGPAAASGGDVDPWILELPKLQNSSLDVTPEFMQRSDLPANIPGSRVTRFHSVGRDCR</sequence>
<keyword evidence="2" id="KW-1185">Reference proteome</keyword>
<evidence type="ECO:0000313" key="2">
    <source>
        <dbReference type="Proteomes" id="UP000836387"/>
    </source>
</evidence>
<proteinExistence type="predicted"/>
<dbReference type="EMBL" id="CADEHS020000007">
    <property type="protein sequence ID" value="CAG9943626.1"/>
    <property type="molecule type" value="Genomic_DNA"/>
</dbReference>
<accession>A0ACA9TRV0</accession>
<gene>
    <name evidence="1" type="ORF">CRV2_00000786</name>
</gene>
<comment type="caution">
    <text evidence="1">The sequence shown here is derived from an EMBL/GenBank/DDBJ whole genome shotgun (WGS) entry which is preliminary data.</text>
</comment>
<name>A0ACA9TRV0_BIOOC</name>
<reference evidence="1" key="1">
    <citation type="submission" date="2020-04" db="EMBL/GenBank/DDBJ databases">
        <authorList>
            <person name="Broberg M."/>
        </authorList>
    </citation>
    <scope>NUCLEOTIDE SEQUENCE</scope>
</reference>
<protein>
    <submittedName>
        <fullName evidence="1">Uncharacterized protein</fullName>
    </submittedName>
</protein>
<evidence type="ECO:0000313" key="1">
    <source>
        <dbReference type="EMBL" id="CAG9943626.1"/>
    </source>
</evidence>
<organism evidence="1 2">
    <name type="scientific">Clonostachys rosea f. rosea IK726</name>
    <dbReference type="NCBI Taxonomy" id="1349383"/>
    <lineage>
        <taxon>Eukaryota</taxon>
        <taxon>Fungi</taxon>
        <taxon>Dikarya</taxon>
        <taxon>Ascomycota</taxon>
        <taxon>Pezizomycotina</taxon>
        <taxon>Sordariomycetes</taxon>
        <taxon>Hypocreomycetidae</taxon>
        <taxon>Hypocreales</taxon>
        <taxon>Bionectriaceae</taxon>
        <taxon>Clonostachys</taxon>
    </lineage>
</organism>